<proteinExistence type="predicted"/>
<reference evidence="2" key="1">
    <citation type="submission" date="2022-11" db="UniProtKB">
        <authorList>
            <consortium name="WormBaseParasite"/>
        </authorList>
    </citation>
    <scope>IDENTIFICATION</scope>
</reference>
<dbReference type="WBParaSite" id="PS1159_v2.g11844.t1">
    <property type="protein sequence ID" value="PS1159_v2.g11844.t1"/>
    <property type="gene ID" value="PS1159_v2.g11844"/>
</dbReference>
<name>A0AC35EY54_9BILA</name>
<evidence type="ECO:0000313" key="1">
    <source>
        <dbReference type="Proteomes" id="UP000887580"/>
    </source>
</evidence>
<organism evidence="1 2">
    <name type="scientific">Panagrolaimus sp. PS1159</name>
    <dbReference type="NCBI Taxonomy" id="55785"/>
    <lineage>
        <taxon>Eukaryota</taxon>
        <taxon>Metazoa</taxon>
        <taxon>Ecdysozoa</taxon>
        <taxon>Nematoda</taxon>
        <taxon>Chromadorea</taxon>
        <taxon>Rhabditida</taxon>
        <taxon>Tylenchina</taxon>
        <taxon>Panagrolaimomorpha</taxon>
        <taxon>Panagrolaimoidea</taxon>
        <taxon>Panagrolaimidae</taxon>
        <taxon>Panagrolaimus</taxon>
    </lineage>
</organism>
<dbReference type="Proteomes" id="UP000887580">
    <property type="component" value="Unplaced"/>
</dbReference>
<evidence type="ECO:0000313" key="2">
    <source>
        <dbReference type="WBParaSite" id="PS1159_v2.g11844.t1"/>
    </source>
</evidence>
<accession>A0AC35EY54</accession>
<sequence length="517" mass="59043">MSNALIYWKAIDMSNLFTDSDEEQLYSHAGWKLLENLRSHNPLFQWILYYAPATFLTSLSAIYPNHSRTALTAGGVAFLLTTCAIKLFPDSNIKNFRDCITTFSNCDFAFKQFILDLQEKEIAFFSLGKSSHSKICSRQARIMCLKYLRKYADHCITFSRFLKSEMDYPITLCYEMLADNPKLLALTEINNPIKDEHILTDALRNMYQFVVVCRSEMLHLFMVDVIYRNTSKRDEILIKNLMIVAKEIQYQGFIRALNYQPSQINPAQNYIRRLQSVPAQRRMACIIQLETLLEQLNSISCLPNDCTIFIKQVDDINKILITHNREELGKIVAKASAESSSTPTYDEVSNVNNNTAVKTNSNKIEEDDINCYQVFEAIPGTRDNEQQKGEHGGGGGKEDFSDDDNSQGSISPHKGGVFVLDELRTKLQPRKEMALQKEREATAKFRKVPIEEVPMEDVLQDMKHSKKSIVSSENEWLEKPFISKRVNMGPNTSLISQIAQRRKITETAVIGDTSDSE</sequence>
<protein>
    <submittedName>
        <fullName evidence="2">Uncharacterized protein</fullName>
    </submittedName>
</protein>